<dbReference type="AlphaFoldDB" id="A0A061D6E5"/>
<dbReference type="Pfam" id="PF26188">
    <property type="entry name" value="RESC6"/>
    <property type="match status" value="1"/>
</dbReference>
<accession>A0A061D6E5</accession>
<dbReference type="KEGG" id="bbig:BBBOND_0301600"/>
<dbReference type="InterPro" id="IPR058917">
    <property type="entry name" value="RESC6_dom"/>
</dbReference>
<dbReference type="RefSeq" id="XP_012768442.1">
    <property type="nucleotide sequence ID" value="XM_012912988.1"/>
</dbReference>
<dbReference type="Proteomes" id="UP000033188">
    <property type="component" value="Chromosome 3"/>
</dbReference>
<name>A0A061D6E5_BABBI</name>
<gene>
    <name evidence="3" type="ORF">BBBOND_0301600</name>
</gene>
<keyword evidence="4" id="KW-1185">Reference proteome</keyword>
<evidence type="ECO:0000313" key="3">
    <source>
        <dbReference type="EMBL" id="CDR96256.1"/>
    </source>
</evidence>
<dbReference type="GeneID" id="24564797"/>
<sequence>MKLPFLLNSAARASSAGELDSVFSKLLKAIPHLEGVQVSNILNVLSKKDVEHRKESWLRVSAQLLSTNAKQWARGGIHRQGGAGNQLNNQKPLQQDTPSTILTSINATNASSSNQNDNECSFSRRITGLPSVLANYDIRDVIIILNAFSKVGVMPPELMQAVIRIVMLHLNRLGSQELSKMLHTMGKHGMLDDVNAVLKKHRRGIEECITDERDYSMALRVVMLNQDKLKDSDALNVLVGVIDNKCKEMSDKSLAILVNSIGRYGRDERGMMPLLAPLIIKRLRSGGFDPMSISQMANGVARVSFLNVQLMDEIARRVVENIELFSTRCKVTILNAFHKLRYFDSKLFDAVVTDLTSSNADMTPQCIANTISATAHFNKKMRAESVIGLYKALCHRISHFESLQSFTMQNQVNILNGLSKVGIEDHKLYNRFGNNILNTSEHLKPIDVAIVLNAFSRAGMVHGIVLRLCQNIGDYLSGMKVQELTCSLNSINGLRKCSNSLQREIDDTTWTSAMNAIANHMMKEADSISDFRPLDIRLSIVSLAESSIVNEPLYSMLLDCLASKMKLASMWDLVCVFSGLHKVGYAVNSRLLDAVEASLECIAPGKGRGHNDANALRDIIQRMSLNHSLIEKLAEYV</sequence>
<reference evidence="4" key="1">
    <citation type="journal article" date="2014" name="Nucleic Acids Res.">
        <title>The evolutionary dynamics of variant antigen genes in Babesia reveal a history of genomic innovation underlying host-parasite interaction.</title>
        <authorList>
            <person name="Jackson A.P."/>
            <person name="Otto T.D."/>
            <person name="Darby A."/>
            <person name="Ramaprasad A."/>
            <person name="Xia D."/>
            <person name="Echaide I.E."/>
            <person name="Farber M."/>
            <person name="Gahlot S."/>
            <person name="Gamble J."/>
            <person name="Gupta D."/>
            <person name="Gupta Y."/>
            <person name="Jackson L."/>
            <person name="Malandrin L."/>
            <person name="Malas T.B."/>
            <person name="Moussa E."/>
            <person name="Nair M."/>
            <person name="Reid A.J."/>
            <person name="Sanders M."/>
            <person name="Sharma J."/>
            <person name="Tracey A."/>
            <person name="Quail M.A."/>
            <person name="Weir W."/>
            <person name="Wastling J.M."/>
            <person name="Hall N."/>
            <person name="Willadsen P."/>
            <person name="Lingelbach K."/>
            <person name="Shiels B."/>
            <person name="Tait A."/>
            <person name="Berriman M."/>
            <person name="Allred D.R."/>
            <person name="Pain A."/>
        </authorList>
    </citation>
    <scope>NUCLEOTIDE SEQUENCE [LARGE SCALE GENOMIC DNA]</scope>
    <source>
        <strain evidence="4">Bond</strain>
    </source>
</reference>
<organism evidence="3 4">
    <name type="scientific">Babesia bigemina</name>
    <dbReference type="NCBI Taxonomy" id="5866"/>
    <lineage>
        <taxon>Eukaryota</taxon>
        <taxon>Sar</taxon>
        <taxon>Alveolata</taxon>
        <taxon>Apicomplexa</taxon>
        <taxon>Aconoidasida</taxon>
        <taxon>Piroplasmida</taxon>
        <taxon>Babesiidae</taxon>
        <taxon>Babesia</taxon>
    </lineage>
</organism>
<feature type="region of interest" description="Disordered" evidence="1">
    <location>
        <begin position="76"/>
        <end position="96"/>
    </location>
</feature>
<dbReference type="OrthoDB" id="385235at2759"/>
<protein>
    <recommendedName>
        <fullName evidence="2">RNA-editing substrate-binding complex 6 protein domain-containing protein</fullName>
    </recommendedName>
</protein>
<evidence type="ECO:0000259" key="2">
    <source>
        <dbReference type="Pfam" id="PF26188"/>
    </source>
</evidence>
<dbReference type="OMA" id="PQCIANT"/>
<dbReference type="VEuPathDB" id="PiroplasmaDB:BBBOND_0301600"/>
<proteinExistence type="predicted"/>
<feature type="domain" description="RNA-editing substrate-binding complex 6 protein" evidence="2">
    <location>
        <begin position="202"/>
        <end position="380"/>
    </location>
</feature>
<feature type="compositionally biased region" description="Polar residues" evidence="1">
    <location>
        <begin position="85"/>
        <end position="96"/>
    </location>
</feature>
<dbReference type="EMBL" id="LK391709">
    <property type="protein sequence ID" value="CDR96256.1"/>
    <property type="molecule type" value="Genomic_DNA"/>
</dbReference>
<evidence type="ECO:0000313" key="4">
    <source>
        <dbReference type="Proteomes" id="UP000033188"/>
    </source>
</evidence>
<evidence type="ECO:0000256" key="1">
    <source>
        <dbReference type="SAM" id="MobiDB-lite"/>
    </source>
</evidence>